<reference evidence="1" key="1">
    <citation type="submission" date="2020-08" db="EMBL/GenBank/DDBJ databases">
        <title>Multicomponent nature underlies the extraordinary mechanical properties of spider dragline silk.</title>
        <authorList>
            <person name="Kono N."/>
            <person name="Nakamura H."/>
            <person name="Mori M."/>
            <person name="Yoshida Y."/>
            <person name="Ohtoshi R."/>
            <person name="Malay A.D."/>
            <person name="Moran D.A.P."/>
            <person name="Tomita M."/>
            <person name="Numata K."/>
            <person name="Arakawa K."/>
        </authorList>
    </citation>
    <scope>NUCLEOTIDE SEQUENCE</scope>
</reference>
<keyword evidence="2" id="KW-1185">Reference proteome</keyword>
<proteinExistence type="predicted"/>
<evidence type="ECO:0000313" key="1">
    <source>
        <dbReference type="EMBL" id="GFU16008.1"/>
    </source>
</evidence>
<evidence type="ECO:0000313" key="2">
    <source>
        <dbReference type="Proteomes" id="UP000887013"/>
    </source>
</evidence>
<dbReference type="AlphaFoldDB" id="A0A8X6UHP1"/>
<name>A0A8X6UHP1_NEPPI</name>
<dbReference type="EMBL" id="BMAW01079605">
    <property type="protein sequence ID" value="GFU16008.1"/>
    <property type="molecule type" value="Genomic_DNA"/>
</dbReference>
<accession>A0A8X6UHP1</accession>
<sequence>MISYESYVKIGSPKLSFNNVPLAGISGEWLSSIGFFYSDIKFDKCCIAKEIYVLEKLSYGIIIGLDVISKLSIAINEKGIEIAGERNTFHASYATINFKRVPTHKTSPNNIKHITSVFRQASEANAKNEINVQPVVTINPTAVHKRGKTADIEEIEYFFTLAKAINLDEVDLRSENKIESQTSVRNLYAAEKKKNH</sequence>
<dbReference type="Proteomes" id="UP000887013">
    <property type="component" value="Unassembled WGS sequence"/>
</dbReference>
<gene>
    <name evidence="1" type="ORF">NPIL_62201</name>
</gene>
<organism evidence="1 2">
    <name type="scientific">Nephila pilipes</name>
    <name type="common">Giant wood spider</name>
    <name type="synonym">Nephila maculata</name>
    <dbReference type="NCBI Taxonomy" id="299642"/>
    <lineage>
        <taxon>Eukaryota</taxon>
        <taxon>Metazoa</taxon>
        <taxon>Ecdysozoa</taxon>
        <taxon>Arthropoda</taxon>
        <taxon>Chelicerata</taxon>
        <taxon>Arachnida</taxon>
        <taxon>Araneae</taxon>
        <taxon>Araneomorphae</taxon>
        <taxon>Entelegynae</taxon>
        <taxon>Araneoidea</taxon>
        <taxon>Nephilidae</taxon>
        <taxon>Nephila</taxon>
    </lineage>
</organism>
<protein>
    <submittedName>
        <fullName evidence="1">Uncharacterized protein</fullName>
    </submittedName>
</protein>
<comment type="caution">
    <text evidence="1">The sequence shown here is derived from an EMBL/GenBank/DDBJ whole genome shotgun (WGS) entry which is preliminary data.</text>
</comment>